<keyword evidence="3" id="KW-0597">Phosphoprotein</keyword>
<proteinExistence type="predicted"/>
<evidence type="ECO:0000256" key="8">
    <source>
        <dbReference type="ARBA" id="ARBA00023012"/>
    </source>
</evidence>
<evidence type="ECO:0000256" key="7">
    <source>
        <dbReference type="ARBA" id="ARBA00022840"/>
    </source>
</evidence>
<evidence type="ECO:0000256" key="1">
    <source>
        <dbReference type="ARBA" id="ARBA00000085"/>
    </source>
</evidence>
<evidence type="ECO:0000313" key="11">
    <source>
        <dbReference type="EMBL" id="APE34644.1"/>
    </source>
</evidence>
<dbReference type="OrthoDB" id="227596at2"/>
<gene>
    <name evidence="11" type="ORF">BOX37_12520</name>
</gene>
<evidence type="ECO:0000313" key="12">
    <source>
        <dbReference type="Proteomes" id="UP000183810"/>
    </source>
</evidence>
<dbReference type="Gene3D" id="3.30.565.10">
    <property type="entry name" value="Histidine kinase-like ATPase, C-terminal domain"/>
    <property type="match status" value="1"/>
</dbReference>
<dbReference type="KEGG" id="nsl:BOX37_12520"/>
<keyword evidence="4" id="KW-0808">Transferase</keyword>
<dbReference type="Proteomes" id="UP000183810">
    <property type="component" value="Chromosome"/>
</dbReference>
<accession>A0A1J0VRI5</accession>
<evidence type="ECO:0000256" key="2">
    <source>
        <dbReference type="ARBA" id="ARBA00012438"/>
    </source>
</evidence>
<sequence length="394" mass="41922">MDTDDAARLGAWQQTWRLTAAAVLGLAFWFSVAATLPAGCAADTCSWFVTGDPLIALGCLTVLLWRRRYPFTVALAVVIASAASALATGAALLALCSLATRRRPVEIGAVVVAYVTAAQFAEDLYRIDTLPVPIWLQLALPLASAGIAVATGVAIDARRVEVRSLRDRAASAEREQAARAAQAQATERNRIAREMHDVLAHRISLVAMQAGVLDHRDDLSTEEKRTLIRGITDGSRQALEELRDVLGVLRADSNRPEPPQPTLDRISELVADARSSGLDVTLATTVTTTPPETVGRTGYRVIQEGLTNAAKHAPAAQVHITVDGTPGSQLQVSVRNSAAATAVALPPASGFGLLGLAERITLTGGTLDHHRTSDNGYVLTAHLPWPEDDHEKRA</sequence>
<dbReference type="GO" id="GO:0000155">
    <property type="term" value="F:phosphorelay sensor kinase activity"/>
    <property type="evidence" value="ECO:0007669"/>
    <property type="project" value="InterPro"/>
</dbReference>
<dbReference type="EC" id="2.7.13.3" evidence="2"/>
<keyword evidence="7" id="KW-0067">ATP-binding</keyword>
<evidence type="ECO:0000256" key="9">
    <source>
        <dbReference type="SAM" id="Phobius"/>
    </source>
</evidence>
<dbReference type="PANTHER" id="PTHR24421">
    <property type="entry name" value="NITRATE/NITRITE SENSOR PROTEIN NARX-RELATED"/>
    <property type="match status" value="1"/>
</dbReference>
<comment type="catalytic activity">
    <reaction evidence="1">
        <text>ATP + protein L-histidine = ADP + protein N-phospho-L-histidine.</text>
        <dbReference type="EC" id="2.7.13.3"/>
    </reaction>
</comment>
<keyword evidence="6 11" id="KW-0418">Kinase</keyword>
<dbReference type="GO" id="GO:0005524">
    <property type="term" value="F:ATP binding"/>
    <property type="evidence" value="ECO:0007669"/>
    <property type="project" value="UniProtKB-KW"/>
</dbReference>
<dbReference type="Gene3D" id="1.20.5.1930">
    <property type="match status" value="1"/>
</dbReference>
<evidence type="ECO:0000256" key="6">
    <source>
        <dbReference type="ARBA" id="ARBA00022777"/>
    </source>
</evidence>
<keyword evidence="12" id="KW-1185">Reference proteome</keyword>
<evidence type="ECO:0000256" key="4">
    <source>
        <dbReference type="ARBA" id="ARBA00022679"/>
    </source>
</evidence>
<feature type="transmembrane region" description="Helical" evidence="9">
    <location>
        <begin position="134"/>
        <end position="155"/>
    </location>
</feature>
<keyword evidence="5" id="KW-0547">Nucleotide-binding</keyword>
<keyword evidence="9" id="KW-1133">Transmembrane helix</keyword>
<dbReference type="CDD" id="cd16917">
    <property type="entry name" value="HATPase_UhpB-NarQ-NarX-like"/>
    <property type="match status" value="1"/>
</dbReference>
<evidence type="ECO:0000259" key="10">
    <source>
        <dbReference type="Pfam" id="PF07730"/>
    </source>
</evidence>
<evidence type="ECO:0000256" key="3">
    <source>
        <dbReference type="ARBA" id="ARBA00022553"/>
    </source>
</evidence>
<feature type="transmembrane region" description="Helical" evidence="9">
    <location>
        <begin position="71"/>
        <end position="98"/>
    </location>
</feature>
<dbReference type="Pfam" id="PF07730">
    <property type="entry name" value="HisKA_3"/>
    <property type="match status" value="1"/>
</dbReference>
<dbReference type="InterPro" id="IPR050482">
    <property type="entry name" value="Sensor_HK_TwoCompSys"/>
</dbReference>
<dbReference type="InterPro" id="IPR011712">
    <property type="entry name" value="Sig_transdc_His_kin_sub3_dim/P"/>
</dbReference>
<keyword evidence="9" id="KW-0472">Membrane</keyword>
<dbReference type="PANTHER" id="PTHR24421:SF10">
    <property type="entry name" value="NITRATE_NITRITE SENSOR PROTEIN NARQ"/>
    <property type="match status" value="1"/>
</dbReference>
<protein>
    <recommendedName>
        <fullName evidence="2">histidine kinase</fullName>
        <ecNumber evidence="2">2.7.13.3</ecNumber>
    </recommendedName>
</protein>
<keyword evidence="8" id="KW-0902">Two-component regulatory system</keyword>
<dbReference type="AlphaFoldDB" id="A0A1J0VRI5"/>
<feature type="domain" description="Signal transduction histidine kinase subgroup 3 dimerisation and phosphoacceptor" evidence="10">
    <location>
        <begin position="187"/>
        <end position="252"/>
    </location>
</feature>
<dbReference type="GO" id="GO:0016020">
    <property type="term" value="C:membrane"/>
    <property type="evidence" value="ECO:0007669"/>
    <property type="project" value="InterPro"/>
</dbReference>
<dbReference type="EMBL" id="CP018082">
    <property type="protein sequence ID" value="APE34644.1"/>
    <property type="molecule type" value="Genomic_DNA"/>
</dbReference>
<dbReference type="InterPro" id="IPR036890">
    <property type="entry name" value="HATPase_C_sf"/>
</dbReference>
<dbReference type="GO" id="GO:0046983">
    <property type="term" value="F:protein dimerization activity"/>
    <property type="evidence" value="ECO:0007669"/>
    <property type="project" value="InterPro"/>
</dbReference>
<feature type="transmembrane region" description="Helical" evidence="9">
    <location>
        <begin position="47"/>
        <end position="65"/>
    </location>
</feature>
<feature type="transmembrane region" description="Helical" evidence="9">
    <location>
        <begin position="20"/>
        <end position="40"/>
    </location>
</feature>
<name>A0A1J0VRI5_9NOCA</name>
<organism evidence="11 12">
    <name type="scientific">Nocardia mangyaensis</name>
    <dbReference type="NCBI Taxonomy" id="2213200"/>
    <lineage>
        <taxon>Bacteria</taxon>
        <taxon>Bacillati</taxon>
        <taxon>Actinomycetota</taxon>
        <taxon>Actinomycetes</taxon>
        <taxon>Mycobacteriales</taxon>
        <taxon>Nocardiaceae</taxon>
        <taxon>Nocardia</taxon>
    </lineage>
</organism>
<dbReference type="RefSeq" id="WP_071927824.1">
    <property type="nucleotide sequence ID" value="NZ_CP018082.1"/>
</dbReference>
<evidence type="ECO:0000256" key="5">
    <source>
        <dbReference type="ARBA" id="ARBA00022741"/>
    </source>
</evidence>
<dbReference type="SUPFAM" id="SSF55874">
    <property type="entry name" value="ATPase domain of HSP90 chaperone/DNA topoisomerase II/histidine kinase"/>
    <property type="match status" value="1"/>
</dbReference>
<keyword evidence="9" id="KW-0812">Transmembrane</keyword>
<reference evidence="11" key="1">
    <citation type="submission" date="2016-11" db="EMBL/GenBank/DDBJ databases">
        <authorList>
            <person name="Jaros S."/>
            <person name="Januszkiewicz K."/>
            <person name="Wedrychowicz H."/>
        </authorList>
    </citation>
    <scope>NUCLEOTIDE SEQUENCE [LARGE SCALE GENOMIC DNA]</scope>
    <source>
        <strain evidence="11">Y48</strain>
    </source>
</reference>